<accession>A0A2U9IJL5</accession>
<dbReference type="Gene3D" id="3.40.190.10">
    <property type="entry name" value="Periplasmic binding protein-like II"/>
    <property type="match status" value="2"/>
</dbReference>
<keyword evidence="5" id="KW-0812">Transmembrane</keyword>
<dbReference type="CDD" id="cd13522">
    <property type="entry name" value="PBP2_ABC_oligosaccharides"/>
    <property type="match status" value="1"/>
</dbReference>
<comment type="similarity">
    <text evidence="1">Belongs to the bacterial solute-binding protein 1 family.</text>
</comment>
<dbReference type="PANTHER" id="PTHR30061:SF50">
    <property type="entry name" value="MALTOSE_MALTODEXTRIN-BINDING PERIPLASMIC PROTEIN"/>
    <property type="match status" value="1"/>
</dbReference>
<keyword evidence="3" id="KW-0732">Signal</keyword>
<dbReference type="GeneID" id="36836374"/>
<dbReference type="GO" id="GO:0015768">
    <property type="term" value="P:maltose transport"/>
    <property type="evidence" value="ECO:0007669"/>
    <property type="project" value="TreeGrafter"/>
</dbReference>
<reference evidence="6 7" key="1">
    <citation type="submission" date="2018-05" db="EMBL/GenBank/DDBJ databases">
        <title>Complete Genome Sequences of Extremely Thermoacidophilic, Metal-Mobilizing Type-Strain Members of the Archaeal Family Sulfolobaceae: Acidianus brierleyi DSM-1651T, Acidianus sulfidivorans DSM-18786T, Metallosphaera hakonensis DSM-7519T, and Metallosphaera prunae DSM-10039T.</title>
        <authorList>
            <person name="Counts J.A."/>
            <person name="Kelly R.M."/>
        </authorList>
    </citation>
    <scope>NUCLEOTIDE SEQUENCE [LARGE SCALE GENOMIC DNA]</scope>
    <source>
        <strain evidence="6 7">JP7</strain>
    </source>
</reference>
<keyword evidence="5" id="KW-0472">Membrane</keyword>
<dbReference type="GO" id="GO:1901982">
    <property type="term" value="F:maltose binding"/>
    <property type="evidence" value="ECO:0007669"/>
    <property type="project" value="TreeGrafter"/>
</dbReference>
<dbReference type="KEGG" id="asul:DFR86_00355"/>
<evidence type="ECO:0000256" key="2">
    <source>
        <dbReference type="ARBA" id="ARBA00022448"/>
    </source>
</evidence>
<feature type="region of interest" description="Disordered" evidence="4">
    <location>
        <begin position="42"/>
        <end position="65"/>
    </location>
</feature>
<sequence>MSRKGKKINYKAISKSLTAIIIVVVIIIAIGGVYAYISTQHPSTSSHTITSTSISTTSTSTTTSTVLNTSNPQDLMHLVGLSSPPSTPVTITVWDSYSTSENQAFNETLAQFEQEFPWIHVQVTYGVGIGTSQFETAAKAGQAPIIYRDSSNAGGALFAAGLVLNLSQYLPPSITSLYSTTAIKDWELDGSLYGIPDNVNYIVMFYNKQFVPYAPNTTEQLVQIAENVNKTYHVWGIAYGASDEYGYRFAAWFAGFGGQIFTSENGQVIPALNSTAMVDALNFWYNLTYNLKVNYLAPSTGAGGAEGQLFIANKTAIIFDGPWDLDAYLQALGPNLGAAPLPVVSQTGIRAEPFIGSTGFLIASPQASGATPLQIKAALIFVLFATNYQSDLRLWNIAHDIPSNLQAYNEALTELNEGMLQPSYLNQIMKGVLEQAQYGQECPNIPQMAYYWNSFHQYASEFFANKVSATQAAQGMEQVFIQSLVQNGLMSFELPLPIIPPYQYMVMVILAILSPMVVVITPRKKW</sequence>
<feature type="transmembrane region" description="Helical" evidence="5">
    <location>
        <begin position="502"/>
        <end position="521"/>
    </location>
</feature>
<dbReference type="PANTHER" id="PTHR30061">
    <property type="entry name" value="MALTOSE-BINDING PERIPLASMIC PROTEIN"/>
    <property type="match status" value="1"/>
</dbReference>
<evidence type="ECO:0000256" key="1">
    <source>
        <dbReference type="ARBA" id="ARBA00008520"/>
    </source>
</evidence>
<dbReference type="AlphaFoldDB" id="A0A2U9IJL5"/>
<dbReference type="InterPro" id="IPR006059">
    <property type="entry name" value="SBP"/>
</dbReference>
<name>A0A2U9IJL5_9CREN</name>
<keyword evidence="7" id="KW-1185">Reference proteome</keyword>
<dbReference type="RefSeq" id="WP_110379036.1">
    <property type="nucleotide sequence ID" value="NZ_CP029288.2"/>
</dbReference>
<proteinExistence type="inferred from homology"/>
<evidence type="ECO:0000256" key="3">
    <source>
        <dbReference type="ARBA" id="ARBA00022729"/>
    </source>
</evidence>
<evidence type="ECO:0000256" key="5">
    <source>
        <dbReference type="SAM" id="Phobius"/>
    </source>
</evidence>
<keyword evidence="5" id="KW-1133">Transmembrane helix</keyword>
<evidence type="ECO:0000256" key="4">
    <source>
        <dbReference type="SAM" id="MobiDB-lite"/>
    </source>
</evidence>
<organism evidence="6 7">
    <name type="scientific">Acidianus sulfidivorans JP7</name>
    <dbReference type="NCBI Taxonomy" id="619593"/>
    <lineage>
        <taxon>Archaea</taxon>
        <taxon>Thermoproteota</taxon>
        <taxon>Thermoprotei</taxon>
        <taxon>Sulfolobales</taxon>
        <taxon>Sulfolobaceae</taxon>
        <taxon>Acidianus</taxon>
    </lineage>
</organism>
<dbReference type="EMBL" id="CP029288">
    <property type="protein sequence ID" value="AWR96146.1"/>
    <property type="molecule type" value="Genomic_DNA"/>
</dbReference>
<dbReference type="Proteomes" id="UP000248410">
    <property type="component" value="Chromosome"/>
</dbReference>
<evidence type="ECO:0000313" key="7">
    <source>
        <dbReference type="Proteomes" id="UP000248410"/>
    </source>
</evidence>
<gene>
    <name evidence="6" type="ORF">DFR86_00355</name>
</gene>
<dbReference type="GO" id="GO:0042956">
    <property type="term" value="P:maltodextrin transmembrane transport"/>
    <property type="evidence" value="ECO:0007669"/>
    <property type="project" value="TreeGrafter"/>
</dbReference>
<protein>
    <submittedName>
        <fullName evidence="6">Sugar ABC transporter substrate-binding protein</fullName>
    </submittedName>
</protein>
<feature type="transmembrane region" description="Helical" evidence="5">
    <location>
        <begin position="12"/>
        <end position="37"/>
    </location>
</feature>
<dbReference type="SUPFAM" id="SSF53850">
    <property type="entry name" value="Periplasmic binding protein-like II"/>
    <property type="match status" value="1"/>
</dbReference>
<dbReference type="GO" id="GO:0055052">
    <property type="term" value="C:ATP-binding cassette (ABC) transporter complex, substrate-binding subunit-containing"/>
    <property type="evidence" value="ECO:0007669"/>
    <property type="project" value="TreeGrafter"/>
</dbReference>
<dbReference type="Pfam" id="PF13416">
    <property type="entry name" value="SBP_bac_8"/>
    <property type="match status" value="1"/>
</dbReference>
<evidence type="ECO:0000313" key="6">
    <source>
        <dbReference type="EMBL" id="AWR96146.1"/>
    </source>
</evidence>
<dbReference type="OrthoDB" id="42146at2157"/>
<keyword evidence="2" id="KW-0813">Transport</keyword>